<evidence type="ECO:0000256" key="6">
    <source>
        <dbReference type="ARBA" id="ARBA00023242"/>
    </source>
</evidence>
<dbReference type="InterPro" id="IPR036388">
    <property type="entry name" value="WH-like_DNA-bd_sf"/>
</dbReference>
<evidence type="ECO:0000313" key="9">
    <source>
        <dbReference type="Proteomes" id="UP000054560"/>
    </source>
</evidence>
<gene>
    <name evidence="8" type="ORF">SARC_05854</name>
</gene>
<dbReference type="EMBL" id="KQ241988">
    <property type="protein sequence ID" value="KNC81849.1"/>
    <property type="molecule type" value="Genomic_DNA"/>
</dbReference>
<protein>
    <recommendedName>
        <fullName evidence="7">TFIIF beta subunit HTH domain-containing protein</fullName>
    </recommendedName>
</protein>
<name>A0A0L0FYZ4_9EUKA</name>
<reference evidence="8 9" key="1">
    <citation type="submission" date="2011-02" db="EMBL/GenBank/DDBJ databases">
        <title>The Genome Sequence of Sphaeroforma arctica JP610.</title>
        <authorList>
            <consortium name="The Broad Institute Genome Sequencing Platform"/>
            <person name="Russ C."/>
            <person name="Cuomo C."/>
            <person name="Young S.K."/>
            <person name="Zeng Q."/>
            <person name="Gargeya S."/>
            <person name="Alvarado L."/>
            <person name="Berlin A."/>
            <person name="Chapman S.B."/>
            <person name="Chen Z."/>
            <person name="Freedman E."/>
            <person name="Gellesch M."/>
            <person name="Goldberg J."/>
            <person name="Griggs A."/>
            <person name="Gujja S."/>
            <person name="Heilman E."/>
            <person name="Heiman D."/>
            <person name="Howarth C."/>
            <person name="Mehta T."/>
            <person name="Neiman D."/>
            <person name="Pearson M."/>
            <person name="Roberts A."/>
            <person name="Saif S."/>
            <person name="Shea T."/>
            <person name="Shenoy N."/>
            <person name="Sisk P."/>
            <person name="Stolte C."/>
            <person name="Sykes S."/>
            <person name="White J."/>
            <person name="Yandava C."/>
            <person name="Burger G."/>
            <person name="Gray M.W."/>
            <person name="Holland P.W.H."/>
            <person name="King N."/>
            <person name="Lang F.B.F."/>
            <person name="Roger A.J."/>
            <person name="Ruiz-Trillo I."/>
            <person name="Haas B."/>
            <person name="Nusbaum C."/>
            <person name="Birren B."/>
        </authorList>
    </citation>
    <scope>NUCLEOTIDE SEQUENCE [LARGE SCALE GENOMIC DNA]</scope>
    <source>
        <strain evidence="8 9">JP610</strain>
    </source>
</reference>
<evidence type="ECO:0000313" key="8">
    <source>
        <dbReference type="EMBL" id="KNC81849.1"/>
    </source>
</evidence>
<evidence type="ECO:0000259" key="7">
    <source>
        <dbReference type="Pfam" id="PF02270"/>
    </source>
</evidence>
<dbReference type="GeneID" id="25906358"/>
<dbReference type="SUPFAM" id="SSF46785">
    <property type="entry name" value="Winged helix' DNA-binding domain"/>
    <property type="match status" value="1"/>
</dbReference>
<dbReference type="GO" id="GO:0006367">
    <property type="term" value="P:transcription initiation at RNA polymerase II promoter"/>
    <property type="evidence" value="ECO:0007669"/>
    <property type="project" value="InterPro"/>
</dbReference>
<evidence type="ECO:0000256" key="4">
    <source>
        <dbReference type="ARBA" id="ARBA00023125"/>
    </source>
</evidence>
<evidence type="ECO:0000256" key="3">
    <source>
        <dbReference type="ARBA" id="ARBA00023015"/>
    </source>
</evidence>
<dbReference type="Gene3D" id="1.10.10.10">
    <property type="entry name" value="Winged helix-like DNA-binding domain superfamily/Winged helix DNA-binding domain"/>
    <property type="match status" value="1"/>
</dbReference>
<dbReference type="OrthoDB" id="26094at2759"/>
<sequence length="198" mass="23349">MDIKENIGISENTPRRYDVMLKEADKEGLLVLREERLKKKKTMVGGINHRATCIPKDGFRYKRQLAERFKKSTDRAATQEYKLDERRGNRLLTQKHVFSVTKNPQQSVVRDPSDKRVRIEESDLEELLFKAFEEHQYYALKDLVNITNQPQEFVKTTLRKLCVYHQKGKHKNLYELKPEYRAGDIKGESETMEDDDDA</sequence>
<dbReference type="STRING" id="667725.A0A0L0FYZ4"/>
<dbReference type="eggNOG" id="KOG2905">
    <property type="taxonomic scope" value="Eukaryota"/>
</dbReference>
<dbReference type="Proteomes" id="UP000054560">
    <property type="component" value="Unassembled WGS sequence"/>
</dbReference>
<feature type="domain" description="TFIIF beta subunit HTH" evidence="7">
    <location>
        <begin position="117"/>
        <end position="181"/>
    </location>
</feature>
<evidence type="ECO:0000256" key="1">
    <source>
        <dbReference type="ARBA" id="ARBA00004123"/>
    </source>
</evidence>
<dbReference type="InterPro" id="IPR003196">
    <property type="entry name" value="TFIIF_beta"/>
</dbReference>
<dbReference type="GO" id="GO:0003677">
    <property type="term" value="F:DNA binding"/>
    <property type="evidence" value="ECO:0007669"/>
    <property type="project" value="UniProtKB-KW"/>
</dbReference>
<comment type="subcellular location">
    <subcellularLocation>
        <location evidence="1">Nucleus</location>
    </subcellularLocation>
</comment>
<proteinExistence type="inferred from homology"/>
<dbReference type="RefSeq" id="XP_014155751.1">
    <property type="nucleotide sequence ID" value="XM_014300276.1"/>
</dbReference>
<dbReference type="FunFam" id="1.10.10.10:FF:000035">
    <property type="entry name" value="General transcription factor IIF subunit 2"/>
    <property type="match status" value="1"/>
</dbReference>
<comment type="similarity">
    <text evidence="2">Belongs to the TFIIF beta subunit family.</text>
</comment>
<evidence type="ECO:0000256" key="5">
    <source>
        <dbReference type="ARBA" id="ARBA00023163"/>
    </source>
</evidence>
<organism evidence="8 9">
    <name type="scientific">Sphaeroforma arctica JP610</name>
    <dbReference type="NCBI Taxonomy" id="667725"/>
    <lineage>
        <taxon>Eukaryota</taxon>
        <taxon>Ichthyosporea</taxon>
        <taxon>Ichthyophonida</taxon>
        <taxon>Sphaeroforma</taxon>
    </lineage>
</organism>
<keyword evidence="3" id="KW-0805">Transcription regulation</keyword>
<dbReference type="GO" id="GO:0005674">
    <property type="term" value="C:transcription factor TFIIF complex"/>
    <property type="evidence" value="ECO:0007669"/>
    <property type="project" value="InterPro"/>
</dbReference>
<dbReference type="InterPro" id="IPR040450">
    <property type="entry name" value="TFIIF_beta_HTH"/>
</dbReference>
<accession>A0A0L0FYZ4</accession>
<keyword evidence="9" id="KW-1185">Reference proteome</keyword>
<keyword evidence="4" id="KW-0238">DNA-binding</keyword>
<evidence type="ECO:0000256" key="2">
    <source>
        <dbReference type="ARBA" id="ARBA00009543"/>
    </source>
</evidence>
<dbReference type="InterPro" id="IPR036390">
    <property type="entry name" value="WH_DNA-bd_sf"/>
</dbReference>
<dbReference type="Pfam" id="PF02270">
    <property type="entry name" value="TFIIF_beta"/>
    <property type="match status" value="1"/>
</dbReference>
<dbReference type="PANTHER" id="PTHR10445">
    <property type="entry name" value="GENERAL TRANSCRIPTION FACTOR IIF SUBUNIT 2"/>
    <property type="match status" value="1"/>
</dbReference>
<dbReference type="AlphaFoldDB" id="A0A0L0FYZ4"/>
<keyword evidence="6" id="KW-0539">Nucleus</keyword>
<dbReference type="PANTHER" id="PTHR10445:SF0">
    <property type="entry name" value="GENERAL TRANSCRIPTION FACTOR IIF SUBUNIT 2"/>
    <property type="match status" value="1"/>
</dbReference>
<keyword evidence="5" id="KW-0804">Transcription</keyword>